<reference evidence="1 2" key="1">
    <citation type="submission" date="2019-05" db="EMBL/GenBank/DDBJ databases">
        <title>Another draft genome of Portunus trituberculatus and its Hox gene families provides insights of decapod evolution.</title>
        <authorList>
            <person name="Jeong J.-H."/>
            <person name="Song I."/>
            <person name="Kim S."/>
            <person name="Choi T."/>
            <person name="Kim D."/>
            <person name="Ryu S."/>
            <person name="Kim W."/>
        </authorList>
    </citation>
    <scope>NUCLEOTIDE SEQUENCE [LARGE SCALE GENOMIC DNA]</scope>
    <source>
        <tissue evidence="1">Muscle</tissue>
    </source>
</reference>
<protein>
    <submittedName>
        <fullName evidence="1">Uncharacterized protein</fullName>
    </submittedName>
</protein>
<comment type="caution">
    <text evidence="1">The sequence shown here is derived from an EMBL/GenBank/DDBJ whole genome shotgun (WGS) entry which is preliminary data.</text>
</comment>
<keyword evidence="2" id="KW-1185">Reference proteome</keyword>
<dbReference type="AlphaFoldDB" id="A0A5B7HU37"/>
<accession>A0A5B7HU37</accession>
<organism evidence="1 2">
    <name type="scientific">Portunus trituberculatus</name>
    <name type="common">Swimming crab</name>
    <name type="synonym">Neptunus trituberculatus</name>
    <dbReference type="NCBI Taxonomy" id="210409"/>
    <lineage>
        <taxon>Eukaryota</taxon>
        <taxon>Metazoa</taxon>
        <taxon>Ecdysozoa</taxon>
        <taxon>Arthropoda</taxon>
        <taxon>Crustacea</taxon>
        <taxon>Multicrustacea</taxon>
        <taxon>Malacostraca</taxon>
        <taxon>Eumalacostraca</taxon>
        <taxon>Eucarida</taxon>
        <taxon>Decapoda</taxon>
        <taxon>Pleocyemata</taxon>
        <taxon>Brachyura</taxon>
        <taxon>Eubrachyura</taxon>
        <taxon>Portunoidea</taxon>
        <taxon>Portunidae</taxon>
        <taxon>Portuninae</taxon>
        <taxon>Portunus</taxon>
    </lineage>
</organism>
<name>A0A5B7HU37_PORTR</name>
<proteinExistence type="predicted"/>
<sequence>MFQGSSDVCVRSGEDWMDVLRHWFLSAQLSSFLHVSRQYYGDRQAGWQAGRQTDRVRKK</sequence>
<gene>
    <name evidence="1" type="ORF">E2C01_070421</name>
</gene>
<dbReference type="Proteomes" id="UP000324222">
    <property type="component" value="Unassembled WGS sequence"/>
</dbReference>
<dbReference type="EMBL" id="VSRR010042395">
    <property type="protein sequence ID" value="MPC76020.1"/>
    <property type="molecule type" value="Genomic_DNA"/>
</dbReference>
<evidence type="ECO:0000313" key="2">
    <source>
        <dbReference type="Proteomes" id="UP000324222"/>
    </source>
</evidence>
<evidence type="ECO:0000313" key="1">
    <source>
        <dbReference type="EMBL" id="MPC76020.1"/>
    </source>
</evidence>